<dbReference type="PRINTS" id="PR00955">
    <property type="entry name" value="FLGMOTORFLIM"/>
</dbReference>
<keyword evidence="8" id="KW-0283">Flagellar rotation</keyword>
<dbReference type="NCBIfam" id="TIGR01397">
    <property type="entry name" value="fliM_switch"/>
    <property type="match status" value="1"/>
</dbReference>
<dbReference type="EMBL" id="OANS01000002">
    <property type="protein sequence ID" value="SNX28352.1"/>
    <property type="molecule type" value="Genomic_DNA"/>
</dbReference>
<comment type="subcellular location">
    <subcellularLocation>
        <location evidence="1">Bacterial flagellum basal body</location>
    </subcellularLocation>
    <subcellularLocation>
        <location evidence="2">Cell inner membrane</location>
        <topology evidence="2">Peripheral membrane protein</topology>
    </subcellularLocation>
</comment>
<reference evidence="15" key="1">
    <citation type="submission" date="2017-08" db="EMBL/GenBank/DDBJ databases">
        <authorList>
            <person name="Varghese N."/>
            <person name="Submissions S."/>
        </authorList>
    </citation>
    <scope>NUCLEOTIDE SEQUENCE [LARGE SCALE GENOMIC DNA]</scope>
    <source>
        <strain evidence="15">AP-Melu-1000-B4</strain>
    </source>
</reference>
<evidence type="ECO:0000256" key="11">
    <source>
        <dbReference type="ARBA" id="ARBA00025044"/>
    </source>
</evidence>
<keyword evidence="5" id="KW-1003">Cell membrane</keyword>
<evidence type="ECO:0000256" key="7">
    <source>
        <dbReference type="ARBA" id="ARBA00022519"/>
    </source>
</evidence>
<keyword evidence="15" id="KW-1185">Reference proteome</keyword>
<dbReference type="RefSeq" id="WP_096672468.1">
    <property type="nucleotide sequence ID" value="NZ_OANS01000002.1"/>
</dbReference>
<evidence type="ECO:0000313" key="14">
    <source>
        <dbReference type="EMBL" id="SNX28352.1"/>
    </source>
</evidence>
<organism evidence="14 15">
    <name type="scientific">Polynucleobacter meluiroseus</name>
    <dbReference type="NCBI Taxonomy" id="1938814"/>
    <lineage>
        <taxon>Bacteria</taxon>
        <taxon>Pseudomonadati</taxon>
        <taxon>Pseudomonadota</taxon>
        <taxon>Betaproteobacteria</taxon>
        <taxon>Burkholderiales</taxon>
        <taxon>Burkholderiaceae</taxon>
        <taxon>Polynucleobacter</taxon>
    </lineage>
</organism>
<name>A0A240DZI7_9BURK</name>
<evidence type="ECO:0000256" key="2">
    <source>
        <dbReference type="ARBA" id="ARBA00004417"/>
    </source>
</evidence>
<evidence type="ECO:0000256" key="6">
    <source>
        <dbReference type="ARBA" id="ARBA00022500"/>
    </source>
</evidence>
<dbReference type="GO" id="GO:0003774">
    <property type="term" value="F:cytoskeletal motor activity"/>
    <property type="evidence" value="ECO:0007669"/>
    <property type="project" value="InterPro"/>
</dbReference>
<dbReference type="GO" id="GO:0005886">
    <property type="term" value="C:plasma membrane"/>
    <property type="evidence" value="ECO:0007669"/>
    <property type="project" value="UniProtKB-SubCell"/>
</dbReference>
<dbReference type="PANTHER" id="PTHR30034:SF3">
    <property type="entry name" value="FLAGELLAR MOTOR SWITCH PROTEIN FLIM"/>
    <property type="match status" value="1"/>
</dbReference>
<dbReference type="Pfam" id="PF01052">
    <property type="entry name" value="FliMN_C"/>
    <property type="match status" value="1"/>
</dbReference>
<dbReference type="GO" id="GO:0050918">
    <property type="term" value="P:positive chemotaxis"/>
    <property type="evidence" value="ECO:0007669"/>
    <property type="project" value="TreeGrafter"/>
</dbReference>
<dbReference type="AlphaFoldDB" id="A0A240DZI7"/>
<dbReference type="GO" id="GO:0009425">
    <property type="term" value="C:bacterial-type flagellum basal body"/>
    <property type="evidence" value="ECO:0007669"/>
    <property type="project" value="UniProtKB-SubCell"/>
</dbReference>
<dbReference type="InterPro" id="IPR028976">
    <property type="entry name" value="CheC-like_sf"/>
</dbReference>
<keyword evidence="14" id="KW-0966">Cell projection</keyword>
<dbReference type="Proteomes" id="UP000218069">
    <property type="component" value="Unassembled WGS sequence"/>
</dbReference>
<keyword evidence="7" id="KW-0997">Cell inner membrane</keyword>
<dbReference type="GO" id="GO:0071978">
    <property type="term" value="P:bacterial-type flagellum-dependent swarming motility"/>
    <property type="evidence" value="ECO:0007669"/>
    <property type="project" value="TreeGrafter"/>
</dbReference>
<evidence type="ECO:0000259" key="13">
    <source>
        <dbReference type="Pfam" id="PF01052"/>
    </source>
</evidence>
<evidence type="ECO:0000256" key="8">
    <source>
        <dbReference type="ARBA" id="ARBA00022779"/>
    </source>
</evidence>
<dbReference type="SUPFAM" id="SSF103039">
    <property type="entry name" value="CheC-like"/>
    <property type="match status" value="1"/>
</dbReference>
<evidence type="ECO:0000256" key="3">
    <source>
        <dbReference type="ARBA" id="ARBA00011049"/>
    </source>
</evidence>
<keyword evidence="10" id="KW-0975">Bacterial flagellum</keyword>
<gene>
    <name evidence="14" type="ORF">SAMN06295945_0680</name>
</gene>
<dbReference type="PIRSF" id="PIRSF002888">
    <property type="entry name" value="FliM"/>
    <property type="match status" value="1"/>
</dbReference>
<dbReference type="InterPro" id="IPR001689">
    <property type="entry name" value="Flag_FliM"/>
</dbReference>
<dbReference type="PANTHER" id="PTHR30034">
    <property type="entry name" value="FLAGELLAR MOTOR SWITCH PROTEIN FLIM"/>
    <property type="match status" value="1"/>
</dbReference>
<keyword evidence="14" id="KW-0282">Flagellum</keyword>
<feature type="domain" description="Flagellar motor switch protein FliN-like C-terminal" evidence="13">
    <location>
        <begin position="255"/>
        <end position="324"/>
    </location>
</feature>
<keyword evidence="6" id="KW-0145">Chemotaxis</keyword>
<dbReference type="Pfam" id="PF02154">
    <property type="entry name" value="FliM"/>
    <property type="match status" value="1"/>
</dbReference>
<accession>A0A240DZI7</accession>
<sequence length="339" mass="37871">MADENLTAGELDELLKDVELTEEQKNVQVQEQSLQGVQVKAFNLGTQERLVRGRMPTIETVHERFIRLLRITASNLFGQLIEVKTSATTTCKYGELLAKHSQPSNINLIKLKPLRGTGLLIMDPNLVLYTVDNLFGGGARFPVSIEGREFTATEMRIVGTLLQTFFGSYKEAWAPAYPIECEHVSSEMNLSFVNIAMASELMSTTTFTLVIGEANYEIELCVPYMMLEPIMDILTSQTQGMVSEHDHIWELSLLEQVQAVEVEVVANLGNKTMLMEEIIALKNGDVIPLSYLAEIPVTVDNVPVLSCRYGIYNNQYSLRVEKLLKPDASEYIKGANDGK</sequence>
<evidence type="ECO:0000256" key="5">
    <source>
        <dbReference type="ARBA" id="ARBA00022475"/>
    </source>
</evidence>
<comment type="similarity">
    <text evidence="3">Belongs to the FliM family.</text>
</comment>
<evidence type="ECO:0000256" key="9">
    <source>
        <dbReference type="ARBA" id="ARBA00023136"/>
    </source>
</evidence>
<protein>
    <recommendedName>
        <fullName evidence="4 12">Flagellar motor switch protein FliM</fullName>
    </recommendedName>
</protein>
<dbReference type="OrthoDB" id="9806941at2"/>
<evidence type="ECO:0000256" key="10">
    <source>
        <dbReference type="ARBA" id="ARBA00023143"/>
    </source>
</evidence>
<evidence type="ECO:0000256" key="1">
    <source>
        <dbReference type="ARBA" id="ARBA00004117"/>
    </source>
</evidence>
<dbReference type="InterPro" id="IPR001543">
    <property type="entry name" value="FliN-like_C"/>
</dbReference>
<dbReference type="InterPro" id="IPR036429">
    <property type="entry name" value="SpoA-like_sf"/>
</dbReference>
<keyword evidence="9" id="KW-0472">Membrane</keyword>
<keyword evidence="14" id="KW-0969">Cilium</keyword>
<proteinExistence type="inferred from homology"/>
<comment type="function">
    <text evidence="11">FliM is one of three proteins (FliG, FliN, FliM) that forms the rotor-mounted switch complex (C ring), located at the base of the basal body. This complex interacts with the CheY and CheZ chemotaxis proteins, in addition to contacting components of the motor that determine the direction of flagellar rotation.</text>
</comment>
<evidence type="ECO:0000313" key="15">
    <source>
        <dbReference type="Proteomes" id="UP000218069"/>
    </source>
</evidence>
<dbReference type="Gene3D" id="3.40.1550.10">
    <property type="entry name" value="CheC-like"/>
    <property type="match status" value="1"/>
</dbReference>
<evidence type="ECO:0000256" key="4">
    <source>
        <dbReference type="ARBA" id="ARBA00021898"/>
    </source>
</evidence>
<dbReference type="SUPFAM" id="SSF101801">
    <property type="entry name" value="Surface presentation of antigens (SPOA)"/>
    <property type="match status" value="1"/>
</dbReference>
<dbReference type="Gene3D" id="2.30.330.10">
    <property type="entry name" value="SpoA-like"/>
    <property type="match status" value="1"/>
</dbReference>
<dbReference type="CDD" id="cd17908">
    <property type="entry name" value="FliM"/>
    <property type="match status" value="1"/>
</dbReference>
<evidence type="ECO:0000256" key="12">
    <source>
        <dbReference type="NCBIfam" id="TIGR01397"/>
    </source>
</evidence>